<dbReference type="EMBL" id="BARW01025068">
    <property type="protein sequence ID" value="GAI99153.1"/>
    <property type="molecule type" value="Genomic_DNA"/>
</dbReference>
<name>X1T1S3_9ZZZZ</name>
<protein>
    <submittedName>
        <fullName evidence="1">Uncharacterized protein</fullName>
    </submittedName>
</protein>
<comment type="caution">
    <text evidence="1">The sequence shown here is derived from an EMBL/GenBank/DDBJ whole genome shotgun (WGS) entry which is preliminary data.</text>
</comment>
<evidence type="ECO:0000313" key="1">
    <source>
        <dbReference type="EMBL" id="GAI99153.1"/>
    </source>
</evidence>
<dbReference type="AlphaFoldDB" id="X1T1S3"/>
<gene>
    <name evidence="1" type="ORF">S12H4_41184</name>
</gene>
<accession>X1T1S3</accession>
<reference evidence="1" key="1">
    <citation type="journal article" date="2014" name="Front. Microbiol.">
        <title>High frequency of phylogenetically diverse reductive dehalogenase-homologous genes in deep subseafloor sedimentary metagenomes.</title>
        <authorList>
            <person name="Kawai M."/>
            <person name="Futagami T."/>
            <person name="Toyoda A."/>
            <person name="Takaki Y."/>
            <person name="Nishi S."/>
            <person name="Hori S."/>
            <person name="Arai W."/>
            <person name="Tsubouchi T."/>
            <person name="Morono Y."/>
            <person name="Uchiyama I."/>
            <person name="Ito T."/>
            <person name="Fujiyama A."/>
            <person name="Inagaki F."/>
            <person name="Takami H."/>
        </authorList>
    </citation>
    <scope>NUCLEOTIDE SEQUENCE</scope>
    <source>
        <strain evidence="1">Expedition CK06-06</strain>
    </source>
</reference>
<organism evidence="1">
    <name type="scientific">marine sediment metagenome</name>
    <dbReference type="NCBI Taxonomy" id="412755"/>
    <lineage>
        <taxon>unclassified sequences</taxon>
        <taxon>metagenomes</taxon>
        <taxon>ecological metagenomes</taxon>
    </lineage>
</organism>
<proteinExistence type="predicted"/>
<feature type="non-terminal residue" evidence="1">
    <location>
        <position position="48"/>
    </location>
</feature>
<sequence length="48" mass="5319">MEIKTVSIGARNVVITGYTSSRSNTNRFFGTVRRGGLDIVSERLDTDQ</sequence>